<dbReference type="InterPro" id="IPR025110">
    <property type="entry name" value="AMP-bd_C"/>
</dbReference>
<dbReference type="GO" id="GO:0043041">
    <property type="term" value="P:amino acid activation for nonribosomal peptide biosynthetic process"/>
    <property type="evidence" value="ECO:0007669"/>
    <property type="project" value="TreeGrafter"/>
</dbReference>
<evidence type="ECO:0000256" key="4">
    <source>
        <dbReference type="SAM" id="MobiDB-lite"/>
    </source>
</evidence>
<protein>
    <recommendedName>
        <fullName evidence="5">Carrier domain-containing protein</fullName>
    </recommendedName>
</protein>
<dbReference type="SUPFAM" id="SSF47336">
    <property type="entry name" value="ACP-like"/>
    <property type="match status" value="1"/>
</dbReference>
<dbReference type="SUPFAM" id="SSF52777">
    <property type="entry name" value="CoA-dependent acyltransferases"/>
    <property type="match status" value="2"/>
</dbReference>
<dbReference type="InterPro" id="IPR036736">
    <property type="entry name" value="ACP-like_sf"/>
</dbReference>
<keyword evidence="7" id="KW-1185">Reference proteome</keyword>
<dbReference type="GO" id="GO:0031177">
    <property type="term" value="F:phosphopantetheine binding"/>
    <property type="evidence" value="ECO:0007669"/>
    <property type="project" value="InterPro"/>
</dbReference>
<dbReference type="Pfam" id="PF00501">
    <property type="entry name" value="AMP-binding"/>
    <property type="match status" value="1"/>
</dbReference>
<dbReference type="Pfam" id="PF00550">
    <property type="entry name" value="PP-binding"/>
    <property type="match status" value="1"/>
</dbReference>
<evidence type="ECO:0000313" key="7">
    <source>
        <dbReference type="Proteomes" id="UP000283474"/>
    </source>
</evidence>
<keyword evidence="2" id="KW-0596">Phosphopantetheine</keyword>
<dbReference type="InterPro" id="IPR010071">
    <property type="entry name" value="AA_adenyl_dom"/>
</dbReference>
<evidence type="ECO:0000313" key="6">
    <source>
        <dbReference type="EMBL" id="QAA95287.1"/>
    </source>
</evidence>
<evidence type="ECO:0000256" key="2">
    <source>
        <dbReference type="ARBA" id="ARBA00022450"/>
    </source>
</evidence>
<feature type="region of interest" description="Disordered" evidence="4">
    <location>
        <begin position="1031"/>
        <end position="1054"/>
    </location>
</feature>
<dbReference type="GO" id="GO:0005737">
    <property type="term" value="C:cytoplasm"/>
    <property type="evidence" value="ECO:0007669"/>
    <property type="project" value="TreeGrafter"/>
</dbReference>
<dbReference type="PROSITE" id="PS00455">
    <property type="entry name" value="AMP_BINDING"/>
    <property type="match status" value="1"/>
</dbReference>
<comment type="cofactor">
    <cofactor evidence="1">
        <name>pantetheine 4'-phosphate</name>
        <dbReference type="ChEBI" id="CHEBI:47942"/>
    </cofactor>
</comment>
<accession>A0A410GG55</accession>
<dbReference type="PANTHER" id="PTHR45527:SF1">
    <property type="entry name" value="FATTY ACID SYNTHASE"/>
    <property type="match status" value="1"/>
</dbReference>
<dbReference type="Pfam" id="PF13193">
    <property type="entry name" value="AMP-binding_C"/>
    <property type="match status" value="1"/>
</dbReference>
<dbReference type="Proteomes" id="UP000283474">
    <property type="component" value="Chromosome"/>
</dbReference>
<dbReference type="GO" id="GO:0044550">
    <property type="term" value="P:secondary metabolite biosynthetic process"/>
    <property type="evidence" value="ECO:0007669"/>
    <property type="project" value="TreeGrafter"/>
</dbReference>
<dbReference type="FunFam" id="1.10.1200.10:FF:000005">
    <property type="entry name" value="Nonribosomal peptide synthetase 1"/>
    <property type="match status" value="1"/>
</dbReference>
<dbReference type="InterPro" id="IPR009081">
    <property type="entry name" value="PP-bd_ACP"/>
</dbReference>
<dbReference type="InterPro" id="IPR045851">
    <property type="entry name" value="AMP-bd_C_sf"/>
</dbReference>
<dbReference type="PROSITE" id="PS50075">
    <property type="entry name" value="CARRIER"/>
    <property type="match status" value="1"/>
</dbReference>
<evidence type="ECO:0000256" key="3">
    <source>
        <dbReference type="ARBA" id="ARBA00022553"/>
    </source>
</evidence>
<dbReference type="InterPro" id="IPR042099">
    <property type="entry name" value="ANL_N_sf"/>
</dbReference>
<dbReference type="KEGG" id="pus:CKA81_16515"/>
<feature type="domain" description="Carrier" evidence="5">
    <location>
        <begin position="956"/>
        <end position="1031"/>
    </location>
</feature>
<sequence>MQQALLMRCLAYPDQPLYMGQWWAMLEGALDGDRFSAAWQAAVDRHTALRSGFHWDLKDHPFQVVHRQTPLNVSVLDWTDRGAWRPRLDEFLANDRALPFDIRKPPLMRIALLRLTPTRHILVWTRHHLTVDGWSLGIILNDVFALYRAALEGRQPGLPPAPTYRRYVDWEKSCDPEAGRRYWRALLADEAQNEERATAARRASTTDTASPVIKAHRTDLPATLAKALDELARCTHVTVNTLVQGAWALVQARLHDSDTVLFGAVEALRPAAIDSESHAGLVGIQIQIQPVLAKVDERPLDAWLRALQAQAAAARDAGPVGMDDLRSLLALAPDALPFDSLVGFQNYPLDEAGALAGSGLTLLETGDVTLPDMPLNLMVERQAGGLVLHLMVDERHIDASGARLRLNMLAHTLASLPDQAQTAVRDIEALPAGIMQAQLEGDGETPALSASTVIDAILGYATQRPDAPAVVHGTEQISYARLLAQAHVIAARLSAVGIGRGDRVGIHLERSPLGIAAILGTLLGGASYVPLDMDAPTERKRYMATQANLAAVIAIGTLDFADAAAIDVSELHDFAAPATPQATPAMTAQRPQVSDEAYVIFTSGSTGRPKGVSVTHGNLAYHVAARLAAYPDRPNRRLLLTFPLIFDGSVTGIFGTLATGGTLVLPRAVEANDPDRLAALIRREGVTQTIMIPSQWSLLISAGEPTDFATLQLAVVAGEACPRDLVERHGARLPTVALSNEYGPTETTVWASWEICRPGDDGPVSIGRAIPGMRCYVVDSRGRLCPPEVPGELWIAGPAVARGYVGQPELTAERFVANPFSNDKTYETAYRSGDRVTRGRDGKLRFEGRTDEQVKISGYRIELPEIEACLCEMPGIDEAIVLAQRSGQATPQLAAHVAGAQLPSREAILRHLQHLLPDYMVPQHVMLHDQLPRTPTGKVDKRNLPEVQRQQAATVAPQGELECSIASVWQAVLSCPGIGRHDNFFSIGGRSLDAMQMVSRLRRDLKLAVELIDLFEAPRLADFAARLAGRDADEGPGLRKRTRTRVNLTPGAAQ</sequence>
<dbReference type="InterPro" id="IPR001242">
    <property type="entry name" value="Condensation_dom"/>
</dbReference>
<dbReference type="Gene3D" id="3.40.50.12780">
    <property type="entry name" value="N-terminal domain of ligase-like"/>
    <property type="match status" value="1"/>
</dbReference>
<dbReference type="AlphaFoldDB" id="A0A410GG55"/>
<proteinExistence type="predicted"/>
<dbReference type="Pfam" id="PF00668">
    <property type="entry name" value="Condensation"/>
    <property type="match status" value="1"/>
</dbReference>
<dbReference type="CDD" id="cd05930">
    <property type="entry name" value="A_NRPS"/>
    <property type="match status" value="1"/>
</dbReference>
<dbReference type="Gene3D" id="3.30.300.30">
    <property type="match status" value="1"/>
</dbReference>
<dbReference type="InterPro" id="IPR020806">
    <property type="entry name" value="PKS_PP-bd"/>
</dbReference>
<dbReference type="NCBIfam" id="TIGR01733">
    <property type="entry name" value="AA-adenyl-dom"/>
    <property type="match status" value="1"/>
</dbReference>
<dbReference type="InterPro" id="IPR023213">
    <property type="entry name" value="CAT-like_dom_sf"/>
</dbReference>
<dbReference type="InterPro" id="IPR020845">
    <property type="entry name" value="AMP-binding_CS"/>
</dbReference>
<name>A0A410GG55_9BURK</name>
<dbReference type="SMART" id="SM00823">
    <property type="entry name" value="PKS_PP"/>
    <property type="match status" value="1"/>
</dbReference>
<dbReference type="PANTHER" id="PTHR45527">
    <property type="entry name" value="NONRIBOSOMAL PEPTIDE SYNTHETASE"/>
    <property type="match status" value="1"/>
</dbReference>
<dbReference type="Gene3D" id="1.10.1200.10">
    <property type="entry name" value="ACP-like"/>
    <property type="match status" value="1"/>
</dbReference>
<keyword evidence="3" id="KW-0597">Phosphoprotein</keyword>
<dbReference type="InterPro" id="IPR000873">
    <property type="entry name" value="AMP-dep_synth/lig_dom"/>
</dbReference>
<evidence type="ECO:0000259" key="5">
    <source>
        <dbReference type="PROSITE" id="PS50075"/>
    </source>
</evidence>
<dbReference type="GO" id="GO:0003824">
    <property type="term" value="F:catalytic activity"/>
    <property type="evidence" value="ECO:0007669"/>
    <property type="project" value="InterPro"/>
</dbReference>
<dbReference type="Gene3D" id="3.30.559.30">
    <property type="entry name" value="Nonribosomal peptide synthetase, condensation domain"/>
    <property type="match status" value="1"/>
</dbReference>
<dbReference type="SUPFAM" id="SSF56801">
    <property type="entry name" value="Acetyl-CoA synthetase-like"/>
    <property type="match status" value="1"/>
</dbReference>
<organism evidence="6 7">
    <name type="scientific">Pollutimonas thiosulfatoxidans</name>
    <dbReference type="NCBI Taxonomy" id="2028345"/>
    <lineage>
        <taxon>Bacteria</taxon>
        <taxon>Pseudomonadati</taxon>
        <taxon>Pseudomonadota</taxon>
        <taxon>Betaproteobacteria</taxon>
        <taxon>Burkholderiales</taxon>
        <taxon>Alcaligenaceae</taxon>
        <taxon>Pollutimonas</taxon>
    </lineage>
</organism>
<dbReference type="EMBL" id="CP022987">
    <property type="protein sequence ID" value="QAA95287.1"/>
    <property type="molecule type" value="Genomic_DNA"/>
</dbReference>
<dbReference type="Gene3D" id="3.30.559.10">
    <property type="entry name" value="Chloramphenicol acetyltransferase-like domain"/>
    <property type="match status" value="1"/>
</dbReference>
<evidence type="ECO:0000256" key="1">
    <source>
        <dbReference type="ARBA" id="ARBA00001957"/>
    </source>
</evidence>
<reference evidence="6 7" key="1">
    <citation type="submission" date="2017-08" db="EMBL/GenBank/DDBJ databases">
        <authorList>
            <person name="Park S.-J."/>
            <person name="Kim H."/>
        </authorList>
    </citation>
    <scope>NUCLEOTIDE SEQUENCE [LARGE SCALE GENOMIC DNA]</scope>
    <source>
        <strain evidence="7">ye3</strain>
    </source>
</reference>
<gene>
    <name evidence="6" type="ORF">CKA81_16515</name>
</gene>